<evidence type="ECO:0000313" key="2">
    <source>
        <dbReference type="Proteomes" id="UP001385951"/>
    </source>
</evidence>
<protein>
    <submittedName>
        <fullName evidence="1">Uncharacterized protein</fullName>
    </submittedName>
</protein>
<keyword evidence="2" id="KW-1185">Reference proteome</keyword>
<dbReference type="Proteomes" id="UP001385951">
    <property type="component" value="Unassembled WGS sequence"/>
</dbReference>
<name>A0AAW0G8H8_9APHY</name>
<comment type="caution">
    <text evidence="1">The sequence shown here is derived from an EMBL/GenBank/DDBJ whole genome shotgun (WGS) entry which is preliminary data.</text>
</comment>
<accession>A0AAW0G8H8</accession>
<sequence length="251" mass="28299">MNEVITVKQLSDHFIGNAENLRFLQWEPVGDYSHALHHRLSLDVDPMLGAIQSRPWPKEFRLIGVVCSEPKHLAGEPSVLLEFPAKSTALTKTKDCVLSVCRNFEGAIRSTKLQKSQSLYSGDRLIVTFPPLLRKLHGDVNNVPSLGRHYLSHAANIRSLQSQQCLPGTAFDCGHLQEMGVLPRTTEQCCLVDPLPIYDTDLTMLHPDRYCDLEGALVDVRVTVTHTVWPDEAREGFFFDVQSMDVMQYRS</sequence>
<gene>
    <name evidence="1" type="ORF">QCA50_010745</name>
</gene>
<reference evidence="1 2" key="1">
    <citation type="submission" date="2022-09" db="EMBL/GenBank/DDBJ databases">
        <authorList>
            <person name="Palmer J.M."/>
        </authorList>
    </citation>
    <scope>NUCLEOTIDE SEQUENCE [LARGE SCALE GENOMIC DNA]</scope>
    <source>
        <strain evidence="1 2">DSM 7382</strain>
    </source>
</reference>
<dbReference type="AlphaFoldDB" id="A0AAW0G8H8"/>
<proteinExistence type="predicted"/>
<organism evidence="1 2">
    <name type="scientific">Cerrena zonata</name>
    <dbReference type="NCBI Taxonomy" id="2478898"/>
    <lineage>
        <taxon>Eukaryota</taxon>
        <taxon>Fungi</taxon>
        <taxon>Dikarya</taxon>
        <taxon>Basidiomycota</taxon>
        <taxon>Agaricomycotina</taxon>
        <taxon>Agaricomycetes</taxon>
        <taxon>Polyporales</taxon>
        <taxon>Cerrenaceae</taxon>
        <taxon>Cerrena</taxon>
    </lineage>
</organism>
<dbReference type="EMBL" id="JASBNA010000018">
    <property type="protein sequence ID" value="KAK7685936.1"/>
    <property type="molecule type" value="Genomic_DNA"/>
</dbReference>
<evidence type="ECO:0000313" key="1">
    <source>
        <dbReference type="EMBL" id="KAK7685936.1"/>
    </source>
</evidence>